<protein>
    <submittedName>
        <fullName evidence="2">Uncharacterized protein</fullName>
    </submittedName>
</protein>
<dbReference type="AlphaFoldDB" id="A0AAD9PK50"/>
<evidence type="ECO:0000313" key="2">
    <source>
        <dbReference type="EMBL" id="KAK2195917.1"/>
    </source>
</evidence>
<keyword evidence="1" id="KW-1133">Transmembrane helix</keyword>
<evidence type="ECO:0000313" key="3">
    <source>
        <dbReference type="Proteomes" id="UP001214638"/>
    </source>
</evidence>
<proteinExistence type="predicted"/>
<dbReference type="RefSeq" id="XP_067802759.1">
    <property type="nucleotide sequence ID" value="XM_067947537.1"/>
</dbReference>
<reference evidence="2" key="1">
    <citation type="journal article" date="2023" name="Nat. Microbiol.">
        <title>Babesia duncani multi-omics identifies virulence factors and drug targets.</title>
        <authorList>
            <person name="Singh P."/>
            <person name="Lonardi S."/>
            <person name="Liang Q."/>
            <person name="Vydyam P."/>
            <person name="Khabirova E."/>
            <person name="Fang T."/>
            <person name="Gihaz S."/>
            <person name="Thekkiniath J."/>
            <person name="Munshi M."/>
            <person name="Abel S."/>
            <person name="Ciampossin L."/>
            <person name="Batugedara G."/>
            <person name="Gupta M."/>
            <person name="Lu X.M."/>
            <person name="Lenz T."/>
            <person name="Chakravarty S."/>
            <person name="Cornillot E."/>
            <person name="Hu Y."/>
            <person name="Ma W."/>
            <person name="Gonzalez L.M."/>
            <person name="Sanchez S."/>
            <person name="Estrada K."/>
            <person name="Sanchez-Flores A."/>
            <person name="Montero E."/>
            <person name="Harb O.S."/>
            <person name="Le Roch K.G."/>
            <person name="Mamoun C.B."/>
        </authorList>
    </citation>
    <scope>NUCLEOTIDE SEQUENCE</scope>
    <source>
        <strain evidence="2">WA1</strain>
    </source>
</reference>
<evidence type="ECO:0000256" key="1">
    <source>
        <dbReference type="SAM" id="Phobius"/>
    </source>
</evidence>
<dbReference type="GeneID" id="94336812"/>
<keyword evidence="3" id="KW-1185">Reference proteome</keyword>
<dbReference type="EMBL" id="JALLKP010000003">
    <property type="protein sequence ID" value="KAK2195917.1"/>
    <property type="molecule type" value="Genomic_DNA"/>
</dbReference>
<name>A0AAD9PK50_9APIC</name>
<gene>
    <name evidence="2" type="ORF">BdWA1_002515</name>
</gene>
<dbReference type="Proteomes" id="UP001214638">
    <property type="component" value="Unassembled WGS sequence"/>
</dbReference>
<dbReference type="KEGG" id="bdw:94336812"/>
<keyword evidence="1" id="KW-0472">Membrane</keyword>
<organism evidence="2 3">
    <name type="scientific">Babesia duncani</name>
    <dbReference type="NCBI Taxonomy" id="323732"/>
    <lineage>
        <taxon>Eukaryota</taxon>
        <taxon>Sar</taxon>
        <taxon>Alveolata</taxon>
        <taxon>Apicomplexa</taxon>
        <taxon>Aconoidasida</taxon>
        <taxon>Piroplasmida</taxon>
        <taxon>Babesiidae</taxon>
        <taxon>Babesia</taxon>
    </lineage>
</organism>
<comment type="caution">
    <text evidence="2">The sequence shown here is derived from an EMBL/GenBank/DDBJ whole genome shotgun (WGS) entry which is preliminary data.</text>
</comment>
<keyword evidence="1" id="KW-0812">Transmembrane</keyword>
<accession>A0AAD9PK50</accession>
<feature type="transmembrane region" description="Helical" evidence="1">
    <location>
        <begin position="201"/>
        <end position="222"/>
    </location>
</feature>
<sequence>MRTLSRLPPPGDPGHVASFQEIATFNIDEFLANIDKTHDGVSQLQLPPNLLENLKQGAGSLLQHLAEQSTGPFATHNQPSLIGASGMAVAAPQMQLPQVAMAPQVMAAPQPGMPPAVAMPQMTSQFAGAPGQALPVAAQAVPNMQAPAGPQLASVPISNVIRGNNIAFPGAVPNEVIETHMHEGPSKISTGTSHGIGYENYVGIIVGACIVIFIIAGCIVRIRSKKKLKR</sequence>